<feature type="transmembrane region" description="Helical" evidence="1">
    <location>
        <begin position="161"/>
        <end position="180"/>
    </location>
</feature>
<dbReference type="EMBL" id="DWYZ01000307">
    <property type="protein sequence ID" value="HJB30324.1"/>
    <property type="molecule type" value="Genomic_DNA"/>
</dbReference>
<evidence type="ECO:0000313" key="3">
    <source>
        <dbReference type="Proteomes" id="UP000823842"/>
    </source>
</evidence>
<accession>A0A9D2LWK7</accession>
<keyword evidence="1" id="KW-0472">Membrane</keyword>
<keyword evidence="2" id="KW-0067">ATP-binding</keyword>
<keyword evidence="2" id="KW-0547">Nucleotide-binding</keyword>
<dbReference type="Proteomes" id="UP000823842">
    <property type="component" value="Unassembled WGS sequence"/>
</dbReference>
<evidence type="ECO:0000313" key="2">
    <source>
        <dbReference type="EMBL" id="HJB30324.1"/>
    </source>
</evidence>
<feature type="transmembrane region" description="Helical" evidence="1">
    <location>
        <begin position="90"/>
        <end position="117"/>
    </location>
</feature>
<feature type="transmembrane region" description="Helical" evidence="1">
    <location>
        <begin position="6"/>
        <end position="26"/>
    </location>
</feature>
<dbReference type="GO" id="GO:0005524">
    <property type="term" value="F:ATP binding"/>
    <property type="evidence" value="ECO:0007669"/>
    <property type="project" value="UniProtKB-KW"/>
</dbReference>
<name>A0A9D2LWK7_9FIRM</name>
<keyword evidence="1" id="KW-1133">Transmembrane helix</keyword>
<protein>
    <submittedName>
        <fullName evidence="2">ATP-binding protein</fullName>
    </submittedName>
</protein>
<evidence type="ECO:0000256" key="1">
    <source>
        <dbReference type="SAM" id="Phobius"/>
    </source>
</evidence>
<feature type="transmembrane region" description="Helical" evidence="1">
    <location>
        <begin position="123"/>
        <end position="149"/>
    </location>
</feature>
<comment type="caution">
    <text evidence="2">The sequence shown here is derived from an EMBL/GenBank/DDBJ whole genome shotgun (WGS) entry which is preliminary data.</text>
</comment>
<gene>
    <name evidence="2" type="ORF">IAA06_16245</name>
</gene>
<keyword evidence="1" id="KW-0812">Transmembrane</keyword>
<feature type="non-terminal residue" evidence="2">
    <location>
        <position position="331"/>
    </location>
</feature>
<feature type="transmembrane region" description="Helical" evidence="1">
    <location>
        <begin position="62"/>
        <end position="83"/>
    </location>
</feature>
<reference evidence="2" key="2">
    <citation type="submission" date="2021-04" db="EMBL/GenBank/DDBJ databases">
        <authorList>
            <person name="Gilroy R."/>
        </authorList>
    </citation>
    <scope>NUCLEOTIDE SEQUENCE</scope>
    <source>
        <strain evidence="2">ChiSjej1B19-5720</strain>
    </source>
</reference>
<reference evidence="2" key="1">
    <citation type="journal article" date="2021" name="PeerJ">
        <title>Extensive microbial diversity within the chicken gut microbiome revealed by metagenomics and culture.</title>
        <authorList>
            <person name="Gilroy R."/>
            <person name="Ravi A."/>
            <person name="Getino M."/>
            <person name="Pursley I."/>
            <person name="Horton D.L."/>
            <person name="Alikhan N.F."/>
            <person name="Baker D."/>
            <person name="Gharbi K."/>
            <person name="Hall N."/>
            <person name="Watson M."/>
            <person name="Adriaenssens E.M."/>
            <person name="Foster-Nyarko E."/>
            <person name="Jarju S."/>
            <person name="Secka A."/>
            <person name="Antonio M."/>
            <person name="Oren A."/>
            <person name="Chaudhuri R.R."/>
            <person name="La Ragione R."/>
            <person name="Hildebrand F."/>
            <person name="Pallen M.J."/>
        </authorList>
    </citation>
    <scope>NUCLEOTIDE SEQUENCE</scope>
    <source>
        <strain evidence="2">ChiSjej1B19-5720</strain>
    </source>
</reference>
<proteinExistence type="predicted"/>
<feature type="transmembrane region" description="Helical" evidence="1">
    <location>
        <begin position="38"/>
        <end position="56"/>
    </location>
</feature>
<dbReference type="AlphaFoldDB" id="A0A9D2LWK7"/>
<sequence>MLGIFLNLFLGIAEQSTIYLCVGLFMKNNDRQFFRKRFWYIFAFSLCIIGGFFLSVSLQNLGLPWLGLAFQLISFMILGRTLFHKRLQSLLLDLVFTGILFLAVEAGIYVVNIIFYSVQIRDILWLGNLTIGIKILCMLLTTFFAVSWLKQLKTVRVRKRQAAAILALPLFTIFYFYSLIEMSSVYIQLKDITLLLANIIALVLLNFYFLYLWRHFLYSRELEKKLELFQTQSSLQYRYYEQLEEKYKGSRKIIHDMKNHLSAIRQLYEKDASPAGDQYMEDLYHMLNKIGEKFYSSNKMLNIICNDKLSFARQKGIAVTAEIGDVDLSEI</sequence>
<organism evidence="2 3">
    <name type="scientific">Candidatus Blautia faecavium</name>
    <dbReference type="NCBI Taxonomy" id="2838487"/>
    <lineage>
        <taxon>Bacteria</taxon>
        <taxon>Bacillati</taxon>
        <taxon>Bacillota</taxon>
        <taxon>Clostridia</taxon>
        <taxon>Lachnospirales</taxon>
        <taxon>Lachnospiraceae</taxon>
        <taxon>Blautia</taxon>
    </lineage>
</organism>
<feature type="transmembrane region" description="Helical" evidence="1">
    <location>
        <begin position="192"/>
        <end position="213"/>
    </location>
</feature>